<feature type="compositionally biased region" description="Basic and acidic residues" evidence="1">
    <location>
        <begin position="71"/>
        <end position="97"/>
    </location>
</feature>
<name>A0A2K3JUQ2_TRIPR</name>
<proteinExistence type="predicted"/>
<organism evidence="2 3">
    <name type="scientific">Trifolium pratense</name>
    <name type="common">Red clover</name>
    <dbReference type="NCBI Taxonomy" id="57577"/>
    <lineage>
        <taxon>Eukaryota</taxon>
        <taxon>Viridiplantae</taxon>
        <taxon>Streptophyta</taxon>
        <taxon>Embryophyta</taxon>
        <taxon>Tracheophyta</taxon>
        <taxon>Spermatophyta</taxon>
        <taxon>Magnoliopsida</taxon>
        <taxon>eudicotyledons</taxon>
        <taxon>Gunneridae</taxon>
        <taxon>Pentapetalae</taxon>
        <taxon>rosids</taxon>
        <taxon>fabids</taxon>
        <taxon>Fabales</taxon>
        <taxon>Fabaceae</taxon>
        <taxon>Papilionoideae</taxon>
        <taxon>50 kb inversion clade</taxon>
        <taxon>NPAAA clade</taxon>
        <taxon>Hologalegina</taxon>
        <taxon>IRL clade</taxon>
        <taxon>Trifolieae</taxon>
        <taxon>Trifolium</taxon>
    </lineage>
</organism>
<dbReference type="Proteomes" id="UP000236291">
    <property type="component" value="Unassembled WGS sequence"/>
</dbReference>
<comment type="caution">
    <text evidence="2">The sequence shown here is derived from an EMBL/GenBank/DDBJ whole genome shotgun (WGS) entry which is preliminary data.</text>
</comment>
<gene>
    <name evidence="2" type="ORF">L195_g058837</name>
</gene>
<protein>
    <submittedName>
        <fullName evidence="2">Uncharacterized protein</fullName>
    </submittedName>
</protein>
<dbReference type="AlphaFoldDB" id="A0A2K3JUQ2"/>
<evidence type="ECO:0000313" key="2">
    <source>
        <dbReference type="EMBL" id="PNX57726.1"/>
    </source>
</evidence>
<feature type="region of interest" description="Disordered" evidence="1">
    <location>
        <begin position="71"/>
        <end position="104"/>
    </location>
</feature>
<reference evidence="2 3" key="1">
    <citation type="journal article" date="2014" name="Am. J. Bot.">
        <title>Genome assembly and annotation for red clover (Trifolium pratense; Fabaceae).</title>
        <authorList>
            <person name="Istvanek J."/>
            <person name="Jaros M."/>
            <person name="Krenek A."/>
            <person name="Repkova J."/>
        </authorList>
    </citation>
    <scope>NUCLEOTIDE SEQUENCE [LARGE SCALE GENOMIC DNA]</scope>
    <source>
        <strain evidence="3">cv. Tatra</strain>
        <tissue evidence="2">Young leaves</tissue>
    </source>
</reference>
<sequence>MLIRLIAHLVLNHLNSSYCKICNGILDSRYNRRIVEELTEALTTKLRREGEGRLRREVVVSLGRELEALGMEREERGGEDNLGEKRKLGFEDRRETEGAEQAMN</sequence>
<feature type="non-terminal residue" evidence="2">
    <location>
        <position position="104"/>
    </location>
</feature>
<evidence type="ECO:0000313" key="3">
    <source>
        <dbReference type="Proteomes" id="UP000236291"/>
    </source>
</evidence>
<dbReference type="EMBL" id="ASHM01124719">
    <property type="protein sequence ID" value="PNX57726.1"/>
    <property type="molecule type" value="Genomic_DNA"/>
</dbReference>
<accession>A0A2K3JUQ2</accession>
<evidence type="ECO:0000256" key="1">
    <source>
        <dbReference type="SAM" id="MobiDB-lite"/>
    </source>
</evidence>
<reference evidence="2 3" key="2">
    <citation type="journal article" date="2017" name="Front. Plant Sci.">
        <title>Gene Classification and Mining of Molecular Markers Useful in Red Clover (Trifolium pratense) Breeding.</title>
        <authorList>
            <person name="Istvanek J."/>
            <person name="Dluhosova J."/>
            <person name="Dluhos P."/>
            <person name="Patkova L."/>
            <person name="Nedelnik J."/>
            <person name="Repkova J."/>
        </authorList>
    </citation>
    <scope>NUCLEOTIDE SEQUENCE [LARGE SCALE GENOMIC DNA]</scope>
    <source>
        <strain evidence="3">cv. Tatra</strain>
        <tissue evidence="2">Young leaves</tissue>
    </source>
</reference>